<proteinExistence type="predicted"/>
<feature type="region of interest" description="Disordered" evidence="1">
    <location>
        <begin position="122"/>
        <end position="151"/>
    </location>
</feature>
<evidence type="ECO:0000313" key="3">
    <source>
        <dbReference type="Proteomes" id="UP001501072"/>
    </source>
</evidence>
<evidence type="ECO:0008006" key="4">
    <source>
        <dbReference type="Google" id="ProtNLM"/>
    </source>
</evidence>
<organism evidence="2 3">
    <name type="scientific">Streptomyces thermogriseus</name>
    <dbReference type="NCBI Taxonomy" id="75292"/>
    <lineage>
        <taxon>Bacteria</taxon>
        <taxon>Bacillati</taxon>
        <taxon>Actinomycetota</taxon>
        <taxon>Actinomycetes</taxon>
        <taxon>Kitasatosporales</taxon>
        <taxon>Streptomycetaceae</taxon>
        <taxon>Streptomyces</taxon>
    </lineage>
</organism>
<dbReference type="Proteomes" id="UP001501072">
    <property type="component" value="Unassembled WGS sequence"/>
</dbReference>
<name>A0ABN1T6M4_9ACTN</name>
<reference evidence="2 3" key="1">
    <citation type="journal article" date="2019" name="Int. J. Syst. Evol. Microbiol.">
        <title>The Global Catalogue of Microorganisms (GCM) 10K type strain sequencing project: providing services to taxonomists for standard genome sequencing and annotation.</title>
        <authorList>
            <consortium name="The Broad Institute Genomics Platform"/>
            <consortium name="The Broad Institute Genome Sequencing Center for Infectious Disease"/>
            <person name="Wu L."/>
            <person name="Ma J."/>
        </authorList>
    </citation>
    <scope>NUCLEOTIDE SEQUENCE [LARGE SCALE GENOMIC DNA]</scope>
    <source>
        <strain evidence="2 3">JCM 11269</strain>
    </source>
</reference>
<accession>A0ABN1T6M4</accession>
<comment type="caution">
    <text evidence="2">The sequence shown here is derived from an EMBL/GenBank/DDBJ whole genome shotgun (WGS) entry which is preliminary data.</text>
</comment>
<sequence length="151" mass="16075">MHRRRGGAAAPALRADLGTRAPWTGDHRTAVLSGKSRDEDAPCSRVTFVDLDGGRKIRENAFPLNGDGVYRPGVTLTRATVAVTRGRGFKAYDMDEGGRLWRTKATGRCWDDGAAGGRCWSGSGACTANSRPPRGGRPSTGCAKESGARRK</sequence>
<evidence type="ECO:0000313" key="2">
    <source>
        <dbReference type="EMBL" id="GAA1016382.1"/>
    </source>
</evidence>
<dbReference type="EMBL" id="BAAAHU010000080">
    <property type="protein sequence ID" value="GAA1016382.1"/>
    <property type="molecule type" value="Genomic_DNA"/>
</dbReference>
<evidence type="ECO:0000256" key="1">
    <source>
        <dbReference type="SAM" id="MobiDB-lite"/>
    </source>
</evidence>
<gene>
    <name evidence="2" type="ORF">GCM10009564_51580</name>
</gene>
<protein>
    <recommendedName>
        <fullName evidence="4">PQQ-binding-like beta-propeller repeat protein</fullName>
    </recommendedName>
</protein>
<keyword evidence="3" id="KW-1185">Reference proteome</keyword>